<gene>
    <name evidence="1" type="ORF">FHX71_003237</name>
</gene>
<dbReference type="EMBL" id="JACGWV010000001">
    <property type="protein sequence ID" value="MBA8809295.1"/>
    <property type="molecule type" value="Genomic_DNA"/>
</dbReference>
<evidence type="ECO:0000313" key="2">
    <source>
        <dbReference type="Proteomes" id="UP000540568"/>
    </source>
</evidence>
<dbReference type="RefSeq" id="WP_182618071.1">
    <property type="nucleotide sequence ID" value="NZ_BAAATF010000011.1"/>
</dbReference>
<accession>A0A7W3PEQ9</accession>
<reference evidence="1 2" key="1">
    <citation type="submission" date="2020-07" db="EMBL/GenBank/DDBJ databases">
        <title>Sequencing the genomes of 1000 actinobacteria strains.</title>
        <authorList>
            <person name="Klenk H.-P."/>
        </authorList>
    </citation>
    <scope>NUCLEOTIDE SEQUENCE [LARGE SCALE GENOMIC DNA]</scope>
    <source>
        <strain evidence="1 2">DSM 44121</strain>
    </source>
</reference>
<organism evidence="1 2">
    <name type="scientific">Promicromonospora sukumoe</name>
    <dbReference type="NCBI Taxonomy" id="88382"/>
    <lineage>
        <taxon>Bacteria</taxon>
        <taxon>Bacillati</taxon>
        <taxon>Actinomycetota</taxon>
        <taxon>Actinomycetes</taxon>
        <taxon>Micrococcales</taxon>
        <taxon>Promicromonosporaceae</taxon>
        <taxon>Promicromonospora</taxon>
    </lineage>
</organism>
<comment type="caution">
    <text evidence="1">The sequence shown here is derived from an EMBL/GenBank/DDBJ whole genome shotgun (WGS) entry which is preliminary data.</text>
</comment>
<sequence length="64" mass="7368">MSKTAHPDGWRLLTVTSTKTSWDYRYLALAPGCNNDRPHDGTKCGCRVFDRQADANRYLRNIPR</sequence>
<evidence type="ECO:0000313" key="1">
    <source>
        <dbReference type="EMBL" id="MBA8809295.1"/>
    </source>
</evidence>
<proteinExistence type="predicted"/>
<keyword evidence="2" id="KW-1185">Reference proteome</keyword>
<name>A0A7W3PEQ9_9MICO</name>
<protein>
    <submittedName>
        <fullName evidence="1">Uncharacterized protein</fullName>
    </submittedName>
</protein>
<dbReference type="AlphaFoldDB" id="A0A7W3PEQ9"/>
<dbReference type="Proteomes" id="UP000540568">
    <property type="component" value="Unassembled WGS sequence"/>
</dbReference>